<dbReference type="Proteomes" id="UP001054945">
    <property type="component" value="Unassembled WGS sequence"/>
</dbReference>
<organism evidence="1 2">
    <name type="scientific">Caerostris extrusa</name>
    <name type="common">Bark spider</name>
    <name type="synonym">Caerostris bankana</name>
    <dbReference type="NCBI Taxonomy" id="172846"/>
    <lineage>
        <taxon>Eukaryota</taxon>
        <taxon>Metazoa</taxon>
        <taxon>Ecdysozoa</taxon>
        <taxon>Arthropoda</taxon>
        <taxon>Chelicerata</taxon>
        <taxon>Arachnida</taxon>
        <taxon>Araneae</taxon>
        <taxon>Araneomorphae</taxon>
        <taxon>Entelegynae</taxon>
        <taxon>Araneoidea</taxon>
        <taxon>Araneidae</taxon>
        <taxon>Caerostris</taxon>
    </lineage>
</organism>
<dbReference type="AlphaFoldDB" id="A0AAV4XDX3"/>
<keyword evidence="2" id="KW-1185">Reference proteome</keyword>
<accession>A0AAV4XDX3</accession>
<proteinExistence type="predicted"/>
<reference evidence="1 2" key="1">
    <citation type="submission" date="2021-06" db="EMBL/GenBank/DDBJ databases">
        <title>Caerostris extrusa draft genome.</title>
        <authorList>
            <person name="Kono N."/>
            <person name="Arakawa K."/>
        </authorList>
    </citation>
    <scope>NUCLEOTIDE SEQUENCE [LARGE SCALE GENOMIC DNA]</scope>
</reference>
<gene>
    <name evidence="1" type="ORF">CEXT_221891</name>
</gene>
<evidence type="ECO:0000313" key="2">
    <source>
        <dbReference type="Proteomes" id="UP001054945"/>
    </source>
</evidence>
<sequence length="98" mass="11020">MILAKCDGLVHHAFKGLLEMDGSYITGVSDSLLEVSAGSNPAPGLLFNNFYEKEKMMFRFISNFGKILASEQLSIEYFKHETPLRPVFMQILKVSVMT</sequence>
<name>A0AAV4XDX3_CAEEX</name>
<evidence type="ECO:0000313" key="1">
    <source>
        <dbReference type="EMBL" id="GIY92435.1"/>
    </source>
</evidence>
<protein>
    <submittedName>
        <fullName evidence="1">Uncharacterized protein</fullName>
    </submittedName>
</protein>
<dbReference type="EMBL" id="BPLR01017536">
    <property type="protein sequence ID" value="GIY92435.1"/>
    <property type="molecule type" value="Genomic_DNA"/>
</dbReference>
<comment type="caution">
    <text evidence="1">The sequence shown here is derived from an EMBL/GenBank/DDBJ whole genome shotgun (WGS) entry which is preliminary data.</text>
</comment>